<organism evidence="2 3">
    <name type="scientific">Chelativorans petroleitrophicus</name>
    <dbReference type="NCBI Taxonomy" id="2975484"/>
    <lineage>
        <taxon>Bacteria</taxon>
        <taxon>Pseudomonadati</taxon>
        <taxon>Pseudomonadota</taxon>
        <taxon>Alphaproteobacteria</taxon>
        <taxon>Hyphomicrobiales</taxon>
        <taxon>Phyllobacteriaceae</taxon>
        <taxon>Chelativorans</taxon>
    </lineage>
</organism>
<dbReference type="CDD" id="cd00761">
    <property type="entry name" value="Glyco_tranf_GTA_type"/>
    <property type="match status" value="1"/>
</dbReference>
<dbReference type="PANTHER" id="PTHR43685:SF11">
    <property type="entry name" value="GLYCOSYLTRANSFERASE TAGX-RELATED"/>
    <property type="match status" value="1"/>
</dbReference>
<dbReference type="Proteomes" id="UP001149009">
    <property type="component" value="Unassembled WGS sequence"/>
</dbReference>
<name>A0A9X2X8X9_9HYPH</name>
<evidence type="ECO:0000259" key="1">
    <source>
        <dbReference type="Pfam" id="PF00535"/>
    </source>
</evidence>
<dbReference type="RefSeq" id="WP_261515151.1">
    <property type="nucleotide sequence ID" value="NZ_JAODNV010000008.1"/>
</dbReference>
<dbReference type="AlphaFoldDB" id="A0A9X2X8X9"/>
<proteinExistence type="predicted"/>
<gene>
    <name evidence="2" type="ORF">NYR54_08305</name>
</gene>
<comment type="caution">
    <text evidence="2">The sequence shown here is derived from an EMBL/GenBank/DDBJ whole genome shotgun (WGS) entry which is preliminary data.</text>
</comment>
<accession>A0A9X2X8X9</accession>
<sequence>MASIDVAIPSYNYGRYLRDCVQSVLSQEGVDLRVLIVDNASTDDSPQIARELAASDSRVELCLRERNLGQHASFNQGVDWAEADYFAILCADDLLPLGALARAVAIMEQNPDVNLVYGRTEFVPSAFSPSTLALPSQPADFRIFSGQEFLEIFCRTGRSPIGGPTAIVRTAAQKRAGHYLTSLPHTDDVEMWMRIACLGSVAEIDAVQLYARIHEANQSAAVSNVHSWNLEMEQAFAAFFSGAGAALGQARRLHRMACRSLAHRAYWCAVSHVLRGEPGAPDLMRFALRLRPTLALVPPLGSLFSRADALDRIRATLKARLSARPTDHAEESSALRRKA</sequence>
<dbReference type="InterPro" id="IPR001173">
    <property type="entry name" value="Glyco_trans_2-like"/>
</dbReference>
<dbReference type="InterPro" id="IPR029044">
    <property type="entry name" value="Nucleotide-diphossugar_trans"/>
</dbReference>
<dbReference type="InterPro" id="IPR050834">
    <property type="entry name" value="Glycosyltransf_2"/>
</dbReference>
<dbReference type="Pfam" id="PF00535">
    <property type="entry name" value="Glycos_transf_2"/>
    <property type="match status" value="1"/>
</dbReference>
<dbReference type="SUPFAM" id="SSF53448">
    <property type="entry name" value="Nucleotide-diphospho-sugar transferases"/>
    <property type="match status" value="1"/>
</dbReference>
<dbReference type="PANTHER" id="PTHR43685">
    <property type="entry name" value="GLYCOSYLTRANSFERASE"/>
    <property type="match status" value="1"/>
</dbReference>
<dbReference type="Gene3D" id="3.90.550.10">
    <property type="entry name" value="Spore Coat Polysaccharide Biosynthesis Protein SpsA, Chain A"/>
    <property type="match status" value="1"/>
</dbReference>
<evidence type="ECO:0000313" key="2">
    <source>
        <dbReference type="EMBL" id="MCT8990296.1"/>
    </source>
</evidence>
<reference evidence="2" key="1">
    <citation type="submission" date="2022-08" db="EMBL/GenBank/DDBJ databases">
        <title>Chelativorans sichuanense sp. nov., a paraffin oil-degrading bacterium isolated from a mixture of oil-based drill cuttings and paddy soil.</title>
        <authorList>
            <person name="Yu J."/>
            <person name="Liu H."/>
            <person name="Chen Q."/>
        </authorList>
    </citation>
    <scope>NUCLEOTIDE SEQUENCE</scope>
    <source>
        <strain evidence="2">SCAU 2101</strain>
    </source>
</reference>
<feature type="domain" description="Glycosyltransferase 2-like" evidence="1">
    <location>
        <begin position="6"/>
        <end position="120"/>
    </location>
</feature>
<protein>
    <submittedName>
        <fullName evidence="2">Glycosyltransferase family 2 protein</fullName>
    </submittedName>
</protein>
<keyword evidence="3" id="KW-1185">Reference proteome</keyword>
<dbReference type="EMBL" id="JAODNV010000008">
    <property type="protein sequence ID" value="MCT8990296.1"/>
    <property type="molecule type" value="Genomic_DNA"/>
</dbReference>
<evidence type="ECO:0000313" key="3">
    <source>
        <dbReference type="Proteomes" id="UP001149009"/>
    </source>
</evidence>